<comment type="caution">
    <text evidence="8">The sequence shown here is derived from an EMBL/GenBank/DDBJ whole genome shotgun (WGS) entry which is preliminary data.</text>
</comment>
<dbReference type="AlphaFoldDB" id="A0A367KLC8"/>
<evidence type="ECO:0000256" key="1">
    <source>
        <dbReference type="ARBA" id="ARBA00022723"/>
    </source>
</evidence>
<dbReference type="Gene3D" id="1.10.630.10">
    <property type="entry name" value="Cytochrome P450"/>
    <property type="match status" value="1"/>
</dbReference>
<evidence type="ECO:0000256" key="5">
    <source>
        <dbReference type="RuleBase" id="RU000461"/>
    </source>
</evidence>
<proteinExistence type="inferred from homology"/>
<dbReference type="EMBL" id="PJQM01001197">
    <property type="protein sequence ID" value="RCI02958.1"/>
    <property type="molecule type" value="Genomic_DNA"/>
</dbReference>
<dbReference type="InterPro" id="IPR050364">
    <property type="entry name" value="Cytochrome_P450_fung"/>
</dbReference>
<sequence length="518" mass="59141">MNKLEKHVGILGFAVATVVFTLFAKRAIKKSMKYESLGSEEMPSPKGEYFYLGHLPLLGKRVGTTITNWHKELGSIFRLKIGAQNWVVIGDPLVAHEILVTKGIATCGRPELTFFTTINSPDNRGVLFADYSKKWKQSRNAILSILSPKSVDSLSHILERESQKAVNIMKKQASENQDIDPQAFTSLAGMNLVLAIAFGIPGADSLDEPAFKKIRHFTYQCMKFTSPSEDYSAIFPILKFLDPIFRKEKRMVDFRDKEFHPFMRKIIKLARESNEDSLVKKLDEVKEEYQIDEQNIVSLLSEILVVGTDTTSVSTSWAIAILCRHPKIQKKISDEIDMFLKKYDRQPSFADRDQLPYFVAFVKECFRFRTPIDLSSPHKAIEDVAYKNYIIPKGHFIFVNIHTLHNDPDRFSEPEKFMPERFLNDTRSMHASSNGSIQTREHYGFGWGRRICPGIYLTECQIFHVLTKILATCTIEPTISPEGNKVYPDLEEVVDTGFVIGPTPFKIRLAERENKIVT</sequence>
<dbReference type="InterPro" id="IPR001128">
    <property type="entry name" value="Cyt_P450"/>
</dbReference>
<keyword evidence="7" id="KW-0472">Membrane</keyword>
<dbReference type="Pfam" id="PF00067">
    <property type="entry name" value="p450"/>
    <property type="match status" value="1"/>
</dbReference>
<keyword evidence="9" id="KW-1185">Reference proteome</keyword>
<dbReference type="Proteomes" id="UP000253551">
    <property type="component" value="Unassembled WGS sequence"/>
</dbReference>
<evidence type="ECO:0000256" key="3">
    <source>
        <dbReference type="ARBA" id="ARBA00023004"/>
    </source>
</evidence>
<evidence type="ECO:0000313" key="8">
    <source>
        <dbReference type="EMBL" id="RCI02958.1"/>
    </source>
</evidence>
<dbReference type="PANTHER" id="PTHR46300:SF11">
    <property type="entry name" value="OXIDOREDUCTASE, PUTATIVE-RELATED"/>
    <property type="match status" value="1"/>
</dbReference>
<evidence type="ECO:0000256" key="2">
    <source>
        <dbReference type="ARBA" id="ARBA00023002"/>
    </source>
</evidence>
<evidence type="ECO:0000256" key="6">
    <source>
        <dbReference type="SAM" id="Coils"/>
    </source>
</evidence>
<evidence type="ECO:0008006" key="10">
    <source>
        <dbReference type="Google" id="ProtNLM"/>
    </source>
</evidence>
<evidence type="ECO:0000313" key="9">
    <source>
        <dbReference type="Proteomes" id="UP000253551"/>
    </source>
</evidence>
<dbReference type="PROSITE" id="PS00086">
    <property type="entry name" value="CYTOCHROME_P450"/>
    <property type="match status" value="1"/>
</dbReference>
<name>A0A367KLC8_RHIST</name>
<keyword evidence="7" id="KW-0812">Transmembrane</keyword>
<reference evidence="8 9" key="1">
    <citation type="journal article" date="2018" name="G3 (Bethesda)">
        <title>Phylogenetic and Phylogenomic Definition of Rhizopus Species.</title>
        <authorList>
            <person name="Gryganskyi A.P."/>
            <person name="Golan J."/>
            <person name="Dolatabadi S."/>
            <person name="Mondo S."/>
            <person name="Robb S."/>
            <person name="Idnurm A."/>
            <person name="Muszewska A."/>
            <person name="Steczkiewicz K."/>
            <person name="Masonjones S."/>
            <person name="Liao H.L."/>
            <person name="Gajdeczka M.T."/>
            <person name="Anike F."/>
            <person name="Vuek A."/>
            <person name="Anishchenko I.M."/>
            <person name="Voigt K."/>
            <person name="de Hoog G.S."/>
            <person name="Smith M.E."/>
            <person name="Heitman J."/>
            <person name="Vilgalys R."/>
            <person name="Stajich J.E."/>
        </authorList>
    </citation>
    <scope>NUCLEOTIDE SEQUENCE [LARGE SCALE GENOMIC DNA]</scope>
    <source>
        <strain evidence="8 9">LSU 92-RS-03</strain>
    </source>
</reference>
<feature type="transmembrane region" description="Helical" evidence="7">
    <location>
        <begin position="6"/>
        <end position="24"/>
    </location>
</feature>
<evidence type="ECO:0000256" key="4">
    <source>
        <dbReference type="PIRSR" id="PIRSR602401-1"/>
    </source>
</evidence>
<keyword evidence="4 5" id="KW-0349">Heme</keyword>
<dbReference type="STRING" id="4846.A0A367KLC8"/>
<organism evidence="8 9">
    <name type="scientific">Rhizopus stolonifer</name>
    <name type="common">Rhizopus nigricans</name>
    <dbReference type="NCBI Taxonomy" id="4846"/>
    <lineage>
        <taxon>Eukaryota</taxon>
        <taxon>Fungi</taxon>
        <taxon>Fungi incertae sedis</taxon>
        <taxon>Mucoromycota</taxon>
        <taxon>Mucoromycotina</taxon>
        <taxon>Mucoromycetes</taxon>
        <taxon>Mucorales</taxon>
        <taxon>Mucorineae</taxon>
        <taxon>Rhizopodaceae</taxon>
        <taxon>Rhizopus</taxon>
    </lineage>
</organism>
<feature type="coiled-coil region" evidence="6">
    <location>
        <begin position="275"/>
        <end position="302"/>
    </location>
</feature>
<accession>A0A367KLC8</accession>
<dbReference type="SUPFAM" id="SSF48264">
    <property type="entry name" value="Cytochrome P450"/>
    <property type="match status" value="1"/>
</dbReference>
<comment type="similarity">
    <text evidence="5">Belongs to the cytochrome P450 family.</text>
</comment>
<dbReference type="InterPro" id="IPR002401">
    <property type="entry name" value="Cyt_P450_E_grp-I"/>
</dbReference>
<protein>
    <recommendedName>
        <fullName evidence="10">Cytochrome P450-dit2</fullName>
    </recommendedName>
</protein>
<dbReference type="GO" id="GO:0016705">
    <property type="term" value="F:oxidoreductase activity, acting on paired donors, with incorporation or reduction of molecular oxygen"/>
    <property type="evidence" value="ECO:0007669"/>
    <property type="project" value="InterPro"/>
</dbReference>
<keyword evidence="6" id="KW-0175">Coiled coil</keyword>
<dbReference type="GO" id="GO:0004497">
    <property type="term" value="F:monooxygenase activity"/>
    <property type="evidence" value="ECO:0007669"/>
    <property type="project" value="UniProtKB-KW"/>
</dbReference>
<keyword evidence="1 4" id="KW-0479">Metal-binding</keyword>
<dbReference type="InterPro" id="IPR036396">
    <property type="entry name" value="Cyt_P450_sf"/>
</dbReference>
<dbReference type="GO" id="GO:0005506">
    <property type="term" value="F:iron ion binding"/>
    <property type="evidence" value="ECO:0007669"/>
    <property type="project" value="InterPro"/>
</dbReference>
<evidence type="ECO:0000256" key="7">
    <source>
        <dbReference type="SAM" id="Phobius"/>
    </source>
</evidence>
<dbReference type="InterPro" id="IPR017972">
    <property type="entry name" value="Cyt_P450_CS"/>
</dbReference>
<dbReference type="OrthoDB" id="1103324at2759"/>
<keyword evidence="5" id="KW-0503">Monooxygenase</keyword>
<gene>
    <name evidence="8" type="ORF">CU098_005716</name>
</gene>
<keyword evidence="7" id="KW-1133">Transmembrane helix</keyword>
<keyword evidence="3 4" id="KW-0408">Iron</keyword>
<dbReference type="PANTHER" id="PTHR46300">
    <property type="entry name" value="P450, PUTATIVE (EUROFUNG)-RELATED-RELATED"/>
    <property type="match status" value="1"/>
</dbReference>
<dbReference type="GO" id="GO:0020037">
    <property type="term" value="F:heme binding"/>
    <property type="evidence" value="ECO:0007669"/>
    <property type="project" value="InterPro"/>
</dbReference>
<dbReference type="PRINTS" id="PR00385">
    <property type="entry name" value="P450"/>
</dbReference>
<comment type="cofactor">
    <cofactor evidence="4">
        <name>heme</name>
        <dbReference type="ChEBI" id="CHEBI:30413"/>
    </cofactor>
</comment>
<feature type="binding site" description="axial binding residue" evidence="4">
    <location>
        <position position="452"/>
    </location>
    <ligand>
        <name>heme</name>
        <dbReference type="ChEBI" id="CHEBI:30413"/>
    </ligand>
    <ligandPart>
        <name>Fe</name>
        <dbReference type="ChEBI" id="CHEBI:18248"/>
    </ligandPart>
</feature>
<dbReference type="PRINTS" id="PR00463">
    <property type="entry name" value="EP450I"/>
</dbReference>
<keyword evidence="2 5" id="KW-0560">Oxidoreductase</keyword>